<keyword evidence="5" id="KW-0735">Signal-anchor</keyword>
<proteinExistence type="inferred from homology"/>
<evidence type="ECO:0000256" key="3">
    <source>
        <dbReference type="ARBA" id="ARBA00022692"/>
    </source>
</evidence>
<comment type="similarity">
    <text evidence="2">Belongs to the SPCS3 family.</text>
</comment>
<evidence type="ECO:0000256" key="7">
    <source>
        <dbReference type="ARBA" id="ARBA00023136"/>
    </source>
</evidence>
<evidence type="ECO:0000313" key="8">
    <source>
        <dbReference type="EMBL" id="CAA6674949.1"/>
    </source>
</evidence>
<comment type="subcellular location">
    <subcellularLocation>
        <location evidence="1">Endoplasmic reticulum membrane</location>
        <topology evidence="1">Single-pass type II membrane protein</topology>
    </subcellularLocation>
</comment>
<evidence type="ECO:0000256" key="5">
    <source>
        <dbReference type="ARBA" id="ARBA00022968"/>
    </source>
</evidence>
<dbReference type="PANTHER" id="PTHR12804">
    <property type="entry name" value="MICROSOMAL SIGNAL PEPTIDASE 23 KD SUBUNIT SPC22/23"/>
    <property type="match status" value="1"/>
</dbReference>
<evidence type="ECO:0008006" key="10">
    <source>
        <dbReference type="Google" id="ProtNLM"/>
    </source>
</evidence>
<evidence type="ECO:0000313" key="9">
    <source>
        <dbReference type="Proteomes" id="UP001189122"/>
    </source>
</evidence>
<dbReference type="Proteomes" id="UP001189122">
    <property type="component" value="Unassembled WGS sequence"/>
</dbReference>
<protein>
    <recommendedName>
        <fullName evidence="10">Signal peptidase complex subunit 3</fullName>
    </recommendedName>
</protein>
<evidence type="ECO:0000256" key="6">
    <source>
        <dbReference type="ARBA" id="ARBA00022989"/>
    </source>
</evidence>
<dbReference type="Pfam" id="PF04573">
    <property type="entry name" value="SPC22"/>
    <property type="match status" value="1"/>
</dbReference>
<comment type="caution">
    <text evidence="8">The sequence shown here is derived from an EMBL/GenBank/DDBJ whole genome shotgun (WGS) entry which is preliminary data.</text>
</comment>
<reference evidence="9" key="1">
    <citation type="journal article" date="2020" name="Sci. Rep.">
        <title>Chromosome-scale genome assembly for the duckweed Spirodela intermedia, integrating cytogenetic maps, PacBio and Oxford Nanopore libraries.</title>
        <authorList>
            <person name="Hoang P.T.N."/>
            <person name="Fiebig A."/>
            <person name="Novak P."/>
            <person name="Macas J."/>
            <person name="Cao H.X."/>
            <person name="Stepanenko A."/>
            <person name="Chen G."/>
            <person name="Borisjuk N."/>
            <person name="Scholz U."/>
            <person name="Schubert I."/>
        </authorList>
    </citation>
    <scope>NUCLEOTIDE SEQUENCE [LARGE SCALE GENOMIC DNA]</scope>
</reference>
<keyword evidence="6" id="KW-1133">Transmembrane helix</keyword>
<dbReference type="EMBL" id="CACRZD030000183">
    <property type="protein sequence ID" value="CAA6674949.1"/>
    <property type="molecule type" value="Genomic_DNA"/>
</dbReference>
<evidence type="ECO:0000256" key="1">
    <source>
        <dbReference type="ARBA" id="ARBA00004648"/>
    </source>
</evidence>
<sequence length="218" mass="25030">MHIKARVAGPQNKYDWPDRRLVRQLVRSSRVSLAERRSRTEVEDEPFVNRLNTLVTFAVLLLAILCAGASFLDCFHSPAVQANVEVLKVNRFRRQLTGNDEVLLTLNMSIDLQSAFSWNTKQVFVFIAAEYETEKNAFNQISLWDLVISDKHHAKFETQVTSKYLLIDQQSSRKEVDLVLHWHAMPITGRMILGRSLFRVSSSPRPTHSSSRHVNSLL</sequence>
<organism evidence="8 9">
    <name type="scientific">Spirodela intermedia</name>
    <name type="common">Intermediate duckweed</name>
    <dbReference type="NCBI Taxonomy" id="51605"/>
    <lineage>
        <taxon>Eukaryota</taxon>
        <taxon>Viridiplantae</taxon>
        <taxon>Streptophyta</taxon>
        <taxon>Embryophyta</taxon>
        <taxon>Tracheophyta</taxon>
        <taxon>Spermatophyta</taxon>
        <taxon>Magnoliopsida</taxon>
        <taxon>Liliopsida</taxon>
        <taxon>Araceae</taxon>
        <taxon>Lemnoideae</taxon>
        <taxon>Spirodela</taxon>
    </lineage>
</organism>
<keyword evidence="9" id="KW-1185">Reference proteome</keyword>
<evidence type="ECO:0000256" key="2">
    <source>
        <dbReference type="ARBA" id="ARBA00009289"/>
    </source>
</evidence>
<evidence type="ECO:0000256" key="4">
    <source>
        <dbReference type="ARBA" id="ARBA00022824"/>
    </source>
</evidence>
<dbReference type="PANTHER" id="PTHR12804:SF9">
    <property type="entry name" value="SIGNAL PEPTIDASE COMPLEX SUBUNIT 3"/>
    <property type="match status" value="1"/>
</dbReference>
<accession>A0ABN7ED11</accession>
<keyword evidence="4" id="KW-0256">Endoplasmic reticulum</keyword>
<dbReference type="InterPro" id="IPR007653">
    <property type="entry name" value="SPC3"/>
</dbReference>
<gene>
    <name evidence="8" type="ORF">SI7747_UN021307</name>
</gene>
<name>A0ABN7ED11_SPIIN</name>
<keyword evidence="3" id="KW-0812">Transmembrane</keyword>
<keyword evidence="7" id="KW-0472">Membrane</keyword>